<evidence type="ECO:0000259" key="2">
    <source>
        <dbReference type="Pfam" id="PF05168"/>
    </source>
</evidence>
<proteinExistence type="inferred from homology"/>
<evidence type="ECO:0000313" key="3">
    <source>
        <dbReference type="EMBL" id="XCH46213.1"/>
    </source>
</evidence>
<dbReference type="InterPro" id="IPR052226">
    <property type="entry name" value="UPF0332_toxin"/>
</dbReference>
<dbReference type="InterPro" id="IPR007842">
    <property type="entry name" value="HEPN_dom"/>
</dbReference>
<dbReference type="PANTHER" id="PTHR36565:SF1">
    <property type="entry name" value="UPF0332 PROTEIN TM_1000"/>
    <property type="match status" value="1"/>
</dbReference>
<accession>A0AAU8GXB5</accession>
<dbReference type="Pfam" id="PF05168">
    <property type="entry name" value="HEPN"/>
    <property type="match status" value="1"/>
</dbReference>
<organism evidence="3">
    <name type="scientific">Thermodesulfovibrio autotrophicus</name>
    <dbReference type="NCBI Taxonomy" id="3118333"/>
    <lineage>
        <taxon>Bacteria</taxon>
        <taxon>Pseudomonadati</taxon>
        <taxon>Nitrospirota</taxon>
        <taxon>Thermodesulfovibrionia</taxon>
        <taxon>Thermodesulfovibrionales</taxon>
        <taxon>Thermodesulfovibrionaceae</taxon>
        <taxon>Thermodesulfovibrio</taxon>
    </lineage>
</organism>
<dbReference type="Gene3D" id="1.20.120.330">
    <property type="entry name" value="Nucleotidyltransferases domain 2"/>
    <property type="match status" value="1"/>
</dbReference>
<protein>
    <submittedName>
        <fullName evidence="3">HEPN domain-containing protein</fullName>
    </submittedName>
</protein>
<comment type="similarity">
    <text evidence="1">Belongs to the UPF0332 family.</text>
</comment>
<feature type="domain" description="HEPN" evidence="2">
    <location>
        <begin position="10"/>
        <end position="115"/>
    </location>
</feature>
<sequence>MGKELALAEIEIAEEKLEAFLDDRKAKRWANATVNLYFALEHAVKALLASVGIEPKSHEGVKIMFSMHFIKSGAVSPKIGRYLGNLYDRRTTAEYSPLRRSEFTEEEVKAYSEWVKEALLEILPLLNKNKVPADKIKYLIEKI</sequence>
<evidence type="ECO:0000256" key="1">
    <source>
        <dbReference type="ARBA" id="ARBA00038248"/>
    </source>
</evidence>
<dbReference type="AlphaFoldDB" id="A0AAU8GXB5"/>
<name>A0AAU8GXB5_9BACT</name>
<dbReference type="PANTHER" id="PTHR36565">
    <property type="entry name" value="UPF0332 PROTEIN TM_1000"/>
    <property type="match status" value="1"/>
</dbReference>
<gene>
    <name evidence="3" type="ORF">V4D30_07680</name>
</gene>
<dbReference type="RefSeq" id="WP_353683752.1">
    <property type="nucleotide sequence ID" value="NZ_CP144373.1"/>
</dbReference>
<dbReference type="EMBL" id="CP144373">
    <property type="protein sequence ID" value="XCH46213.1"/>
    <property type="molecule type" value="Genomic_DNA"/>
</dbReference>
<dbReference type="KEGG" id="taut:V4D30_07680"/>
<reference evidence="3" key="1">
    <citation type="submission" date="2024-01" db="EMBL/GenBank/DDBJ databases">
        <title>The first autotrophic representatives of the genus Thermodesulfovibrio.</title>
        <authorList>
            <person name="Maltseva A.I."/>
            <person name="Elcheninov A.G."/>
            <person name="Kublanov I.V."/>
            <person name="Lebedinsky A.V."/>
            <person name="Frolov E.N."/>
        </authorList>
    </citation>
    <scope>NUCLEOTIDE SEQUENCE</scope>
    <source>
        <strain evidence="3">3907-1M</strain>
    </source>
</reference>